<feature type="binding site" evidence="9">
    <location>
        <position position="586"/>
    </location>
    <ligand>
        <name>Ca(2+)</name>
        <dbReference type="ChEBI" id="CHEBI:29108"/>
    </ligand>
</feature>
<dbReference type="Pfam" id="PF09286">
    <property type="entry name" value="Pro-kuma_activ"/>
    <property type="match status" value="1"/>
</dbReference>
<dbReference type="InterPro" id="IPR015366">
    <property type="entry name" value="S53_propep"/>
</dbReference>
<evidence type="ECO:0000256" key="1">
    <source>
        <dbReference type="ARBA" id="ARBA00004239"/>
    </source>
</evidence>
<keyword evidence="7 9" id="KW-0106">Calcium</keyword>
<dbReference type="GeneID" id="83205060"/>
<dbReference type="InterPro" id="IPR030400">
    <property type="entry name" value="Sedolisin_dom"/>
</dbReference>
<feature type="binding site" evidence="9">
    <location>
        <position position="585"/>
    </location>
    <ligand>
        <name>Ca(2+)</name>
        <dbReference type="ChEBI" id="CHEBI:29108"/>
    </ligand>
</feature>
<dbReference type="PANTHER" id="PTHR14218">
    <property type="entry name" value="PROTEASE S8 TRIPEPTIDYL PEPTIDASE I CLN2"/>
    <property type="match status" value="1"/>
</dbReference>
<evidence type="ECO:0000259" key="11">
    <source>
        <dbReference type="PROSITE" id="PS51695"/>
    </source>
</evidence>
<sequence length="625" mass="67203">MKTSILVLGAAAVALAAPTSHSYAVHERREYIPNSWVEGKRLDGSTSLPVRIGLTQSNLDKGHDLLMAVSDPTSDRYGKHLSQAEVHDMFAPSQQSVDEVRAWLESAGIAAHRISQSVNKQWIQFDADAKELEDLLRTEYYIYSHADSGKSHIATREYHVPHSVREHIDYITPGIALRGVNNVKKSVTNVDKRNLNGLPPILQPIAVSLENLLHGLLDFCSLAITPQCIKEMYNITKGTSSTKGNELGIFEDTGDVYSQTDLDLFFGSLASEIPIGTHPHLSAVDGAEAPTSVANAGPESDLDFQISYPIIWPQNSILFQTDDMVYEENYTFKGFLNTFLDAIDGSYCDYISPLDPSYPDLPMGATRASCSAASTTHPIYQRRQCNEFMKLGLQGVSTIVASGDSGVAGRGGDPTPSNCLGDQGQIFAPDFPASCPYLTAVGATHLPAGAQAGAHQEQAVTSFPSGGGFSNIYAQPDYQTKAIKEYFSTANVSYPYYETVDNKTIGANGGIYNRAGRGYPDVSAIGDNVVIFNKGLPVTIGGTSASAPVFAAILTRINEERLAAGKSTVGFVNPTLYANPGAFFDVTQGSNPGCKTDGFPAAEGWDPVTGLGTPNFPELLKVFMQ</sequence>
<dbReference type="Proteomes" id="UP001150941">
    <property type="component" value="Unassembled WGS sequence"/>
</dbReference>
<evidence type="ECO:0000256" key="5">
    <source>
        <dbReference type="ARBA" id="ARBA00022801"/>
    </source>
</evidence>
<keyword evidence="8" id="KW-0865">Zymogen</keyword>
<evidence type="ECO:0000313" key="13">
    <source>
        <dbReference type="Proteomes" id="UP001150941"/>
    </source>
</evidence>
<dbReference type="RefSeq" id="XP_058328102.1">
    <property type="nucleotide sequence ID" value="XM_058477757.1"/>
</dbReference>
<evidence type="ECO:0000256" key="9">
    <source>
        <dbReference type="PROSITE-ProRule" id="PRU01032"/>
    </source>
</evidence>
<dbReference type="InterPro" id="IPR050819">
    <property type="entry name" value="Tripeptidyl-peptidase_I"/>
</dbReference>
<feature type="active site" description="Charge relay system" evidence="9">
    <location>
        <position position="303"/>
    </location>
</feature>
<keyword evidence="4 10" id="KW-0732">Signal</keyword>
<keyword evidence="6 9" id="KW-0720">Serine protease</keyword>
<keyword evidence="13" id="KW-1185">Reference proteome</keyword>
<feature type="active site" description="Charge relay system" evidence="9">
    <location>
        <position position="299"/>
    </location>
</feature>
<comment type="caution">
    <text evidence="12">The sequence shown here is derived from an EMBL/GenBank/DDBJ whole genome shotgun (WGS) entry which is preliminary data.</text>
</comment>
<dbReference type="PROSITE" id="PS51695">
    <property type="entry name" value="SEDOLISIN"/>
    <property type="match status" value="1"/>
</dbReference>
<dbReference type="GO" id="GO:0005576">
    <property type="term" value="C:extracellular region"/>
    <property type="evidence" value="ECO:0007669"/>
    <property type="project" value="UniProtKB-SubCell"/>
</dbReference>
<name>A0A9W9NPV0_9EURO</name>
<comment type="cofactor">
    <cofactor evidence="9">
        <name>Ca(2+)</name>
        <dbReference type="ChEBI" id="CHEBI:29108"/>
    </cofactor>
    <text evidence="9">Binds 1 Ca(2+) ion per subunit.</text>
</comment>
<dbReference type="AlphaFoldDB" id="A0A9W9NPV0"/>
<dbReference type="OrthoDB" id="409122at2759"/>
<organism evidence="12 13">
    <name type="scientific">Penicillium chermesinum</name>
    <dbReference type="NCBI Taxonomy" id="63820"/>
    <lineage>
        <taxon>Eukaryota</taxon>
        <taxon>Fungi</taxon>
        <taxon>Dikarya</taxon>
        <taxon>Ascomycota</taxon>
        <taxon>Pezizomycotina</taxon>
        <taxon>Eurotiomycetes</taxon>
        <taxon>Eurotiomycetidae</taxon>
        <taxon>Eurotiales</taxon>
        <taxon>Aspergillaceae</taxon>
        <taxon>Penicillium</taxon>
    </lineage>
</organism>
<dbReference type="GO" id="GO:0004252">
    <property type="term" value="F:serine-type endopeptidase activity"/>
    <property type="evidence" value="ECO:0007669"/>
    <property type="project" value="UniProtKB-UniRule"/>
</dbReference>
<reference evidence="12" key="2">
    <citation type="journal article" date="2023" name="IMA Fungus">
        <title>Comparative genomic study of the Penicillium genus elucidates a diverse pangenome and 15 lateral gene transfer events.</title>
        <authorList>
            <person name="Petersen C."/>
            <person name="Sorensen T."/>
            <person name="Nielsen M.R."/>
            <person name="Sondergaard T.E."/>
            <person name="Sorensen J.L."/>
            <person name="Fitzpatrick D.A."/>
            <person name="Frisvad J.C."/>
            <person name="Nielsen K.L."/>
        </authorList>
    </citation>
    <scope>NUCLEOTIDE SEQUENCE</scope>
    <source>
        <strain evidence="12">IBT 19713</strain>
    </source>
</reference>
<keyword evidence="3 9" id="KW-0479">Metal-binding</keyword>
<feature type="chain" id="PRO_5040749507" description="Peptidase S53 domain-containing protein" evidence="10">
    <location>
        <begin position="17"/>
        <end position="625"/>
    </location>
</feature>
<dbReference type="CDD" id="cd11377">
    <property type="entry name" value="Pro-peptidase_S53"/>
    <property type="match status" value="1"/>
</dbReference>
<evidence type="ECO:0000256" key="8">
    <source>
        <dbReference type="ARBA" id="ARBA00023145"/>
    </source>
</evidence>
<dbReference type="Gene3D" id="3.40.50.200">
    <property type="entry name" value="Peptidase S8/S53 domain"/>
    <property type="match status" value="1"/>
</dbReference>
<feature type="binding site" evidence="9">
    <location>
        <position position="606"/>
    </location>
    <ligand>
        <name>Ca(2+)</name>
        <dbReference type="ChEBI" id="CHEBI:29108"/>
    </ligand>
</feature>
<evidence type="ECO:0000256" key="7">
    <source>
        <dbReference type="ARBA" id="ARBA00022837"/>
    </source>
</evidence>
<dbReference type="GO" id="GO:0008240">
    <property type="term" value="F:tripeptidyl-peptidase activity"/>
    <property type="evidence" value="ECO:0007669"/>
    <property type="project" value="TreeGrafter"/>
</dbReference>
<evidence type="ECO:0000256" key="10">
    <source>
        <dbReference type="SAM" id="SignalP"/>
    </source>
</evidence>
<dbReference type="GO" id="GO:0006508">
    <property type="term" value="P:proteolysis"/>
    <property type="evidence" value="ECO:0007669"/>
    <property type="project" value="UniProtKB-KW"/>
</dbReference>
<feature type="binding site" evidence="9">
    <location>
        <position position="604"/>
    </location>
    <ligand>
        <name>Ca(2+)</name>
        <dbReference type="ChEBI" id="CHEBI:29108"/>
    </ligand>
</feature>
<comment type="subcellular location">
    <subcellularLocation>
        <location evidence="1">Secreted</location>
        <location evidence="1">Extracellular space</location>
    </subcellularLocation>
</comment>
<keyword evidence="2 9" id="KW-0645">Protease</keyword>
<feature type="domain" description="Peptidase S53" evidence="11">
    <location>
        <begin position="223"/>
        <end position="625"/>
    </location>
</feature>
<evidence type="ECO:0000256" key="2">
    <source>
        <dbReference type="ARBA" id="ARBA00022670"/>
    </source>
</evidence>
<dbReference type="InterPro" id="IPR036852">
    <property type="entry name" value="Peptidase_S8/S53_dom_sf"/>
</dbReference>
<evidence type="ECO:0000256" key="3">
    <source>
        <dbReference type="ARBA" id="ARBA00022723"/>
    </source>
</evidence>
<dbReference type="CDD" id="cd04056">
    <property type="entry name" value="Peptidases_S53"/>
    <property type="match status" value="1"/>
</dbReference>
<accession>A0A9W9NPV0</accession>
<gene>
    <name evidence="12" type="ORF">N7468_008461</name>
</gene>
<evidence type="ECO:0000313" key="12">
    <source>
        <dbReference type="EMBL" id="KAJ5223919.1"/>
    </source>
</evidence>
<evidence type="ECO:0000256" key="4">
    <source>
        <dbReference type="ARBA" id="ARBA00022729"/>
    </source>
</evidence>
<proteinExistence type="predicted"/>
<keyword evidence="5 9" id="KW-0378">Hydrolase</keyword>
<feature type="signal peptide" evidence="10">
    <location>
        <begin position="1"/>
        <end position="16"/>
    </location>
</feature>
<dbReference type="EMBL" id="JAPQKS010000006">
    <property type="protein sequence ID" value="KAJ5223919.1"/>
    <property type="molecule type" value="Genomic_DNA"/>
</dbReference>
<evidence type="ECO:0000256" key="6">
    <source>
        <dbReference type="ARBA" id="ARBA00022825"/>
    </source>
</evidence>
<dbReference type="SUPFAM" id="SSF54897">
    <property type="entry name" value="Protease propeptides/inhibitors"/>
    <property type="match status" value="1"/>
</dbReference>
<dbReference type="SMART" id="SM00944">
    <property type="entry name" value="Pro-kuma_activ"/>
    <property type="match status" value="1"/>
</dbReference>
<dbReference type="GO" id="GO:0046872">
    <property type="term" value="F:metal ion binding"/>
    <property type="evidence" value="ECO:0007669"/>
    <property type="project" value="UniProtKB-UniRule"/>
</dbReference>
<feature type="active site" description="Charge relay system" evidence="9">
    <location>
        <position position="544"/>
    </location>
</feature>
<protein>
    <recommendedName>
        <fullName evidence="11">Peptidase S53 domain-containing protein</fullName>
    </recommendedName>
</protein>
<dbReference type="PANTHER" id="PTHR14218:SF19">
    <property type="entry name" value="SERINE PROTEASE AORO, PUTATIVE (AFU_ORTHOLOGUE AFUA_6G10250)-RELATED"/>
    <property type="match status" value="1"/>
</dbReference>
<reference evidence="12" key="1">
    <citation type="submission" date="2022-11" db="EMBL/GenBank/DDBJ databases">
        <authorList>
            <person name="Petersen C."/>
        </authorList>
    </citation>
    <scope>NUCLEOTIDE SEQUENCE</scope>
    <source>
        <strain evidence="12">IBT 19713</strain>
    </source>
</reference>
<dbReference type="SUPFAM" id="SSF52743">
    <property type="entry name" value="Subtilisin-like"/>
    <property type="match status" value="1"/>
</dbReference>